<dbReference type="AlphaFoldDB" id="A0A8S2UCR9"/>
<name>A0A8S2UCR9_9BILA</name>
<dbReference type="Proteomes" id="UP000681967">
    <property type="component" value="Unassembled WGS sequence"/>
</dbReference>
<dbReference type="SUPFAM" id="SSF48726">
    <property type="entry name" value="Immunoglobulin"/>
    <property type="match status" value="1"/>
</dbReference>
<dbReference type="Proteomes" id="UP000681720">
    <property type="component" value="Unassembled WGS sequence"/>
</dbReference>
<dbReference type="InterPro" id="IPR036179">
    <property type="entry name" value="Ig-like_dom_sf"/>
</dbReference>
<accession>A0A8S2UCR9</accession>
<evidence type="ECO:0000313" key="3">
    <source>
        <dbReference type="Proteomes" id="UP000681967"/>
    </source>
</evidence>
<protein>
    <submittedName>
        <fullName evidence="1">Uncharacterized protein</fullName>
    </submittedName>
</protein>
<dbReference type="EMBL" id="CAJOBH010042629">
    <property type="protein sequence ID" value="CAF4336896.1"/>
    <property type="molecule type" value="Genomic_DNA"/>
</dbReference>
<feature type="non-terminal residue" evidence="1">
    <location>
        <position position="1"/>
    </location>
</feature>
<dbReference type="EMBL" id="CAJOBJ010071867">
    <property type="protein sequence ID" value="CAF4463764.1"/>
    <property type="molecule type" value="Genomic_DNA"/>
</dbReference>
<organism evidence="1 3">
    <name type="scientific">Rotaria magnacalcarata</name>
    <dbReference type="NCBI Taxonomy" id="392030"/>
    <lineage>
        <taxon>Eukaryota</taxon>
        <taxon>Metazoa</taxon>
        <taxon>Spiralia</taxon>
        <taxon>Gnathifera</taxon>
        <taxon>Rotifera</taxon>
        <taxon>Eurotatoria</taxon>
        <taxon>Bdelloidea</taxon>
        <taxon>Philodinida</taxon>
        <taxon>Philodinidae</taxon>
        <taxon>Rotaria</taxon>
    </lineage>
</organism>
<feature type="non-terminal residue" evidence="1">
    <location>
        <position position="73"/>
    </location>
</feature>
<evidence type="ECO:0000313" key="1">
    <source>
        <dbReference type="EMBL" id="CAF4336896.1"/>
    </source>
</evidence>
<sequence length="73" mass="8118">YFEITSAKKQDQGSYRCLAKNDVGIVASKTTHLTIWYFDGFTSNQRDQFVSISESDAVVLQLPTISSSPEPTV</sequence>
<dbReference type="InterPro" id="IPR013783">
    <property type="entry name" value="Ig-like_fold"/>
</dbReference>
<comment type="caution">
    <text evidence="1">The sequence shown here is derived from an EMBL/GenBank/DDBJ whole genome shotgun (WGS) entry which is preliminary data.</text>
</comment>
<proteinExistence type="predicted"/>
<gene>
    <name evidence="1" type="ORF">BYL167_LOCUS28935</name>
    <name evidence="2" type="ORF">GIL414_LOCUS33002</name>
</gene>
<evidence type="ECO:0000313" key="2">
    <source>
        <dbReference type="EMBL" id="CAF4463764.1"/>
    </source>
</evidence>
<dbReference type="Gene3D" id="2.60.40.10">
    <property type="entry name" value="Immunoglobulins"/>
    <property type="match status" value="1"/>
</dbReference>
<reference evidence="1" key="1">
    <citation type="submission" date="2021-02" db="EMBL/GenBank/DDBJ databases">
        <authorList>
            <person name="Nowell W R."/>
        </authorList>
    </citation>
    <scope>NUCLEOTIDE SEQUENCE</scope>
</reference>